<name>A0A371YJF6_9GAMM</name>
<evidence type="ECO:0000313" key="4">
    <source>
        <dbReference type="EMBL" id="MFC2994843.1"/>
    </source>
</evidence>
<feature type="region of interest" description="Disordered" evidence="1">
    <location>
        <begin position="318"/>
        <end position="351"/>
    </location>
</feature>
<keyword evidence="2" id="KW-0812">Transmembrane</keyword>
<comment type="caution">
    <text evidence="5">The sequence shown here is derived from an EMBL/GenBank/DDBJ whole genome shotgun (WGS) entry which is preliminary data.</text>
</comment>
<feature type="transmembrane region" description="Helical" evidence="2">
    <location>
        <begin position="251"/>
        <end position="270"/>
    </location>
</feature>
<evidence type="ECO:0000313" key="7">
    <source>
        <dbReference type="Proteomes" id="UP001595455"/>
    </source>
</evidence>
<dbReference type="Proteomes" id="UP000240957">
    <property type="component" value="Unassembled WGS sequence"/>
</dbReference>
<feature type="domain" description="NERD" evidence="3">
    <location>
        <begin position="16"/>
        <end position="134"/>
    </location>
</feature>
<keyword evidence="2" id="KW-1133">Transmembrane helix</keyword>
<protein>
    <submittedName>
        <fullName evidence="5">NERD domain-containing protein</fullName>
    </submittedName>
    <submittedName>
        <fullName evidence="4">Nuclease-related domain-containing protein</fullName>
    </submittedName>
</protein>
<dbReference type="AlphaFoldDB" id="A0A371YJF6"/>
<evidence type="ECO:0000313" key="6">
    <source>
        <dbReference type="Proteomes" id="UP000240957"/>
    </source>
</evidence>
<evidence type="ECO:0000256" key="2">
    <source>
        <dbReference type="SAM" id="Phobius"/>
    </source>
</evidence>
<sequence>MTIKCFYGDYSSHENEQKMLDQFLTQLEPRYRDSDEWVYVIYNTMWNGQEVDLVCLTAHSIIVCDLKNYSGNLQGQENGEWLITTQNNETIIVKGGGQINPFVQVRKNRYAIMDWFSNEKLLESENIGHIAGLIMFSEITEIDLKLSRSVKQWFHVSDLSHTEFTLNHIHSNEINITPSDADLIVKTLNLQEYNWNTAVFMATKYEAFNNYYEDLEKLDESRVNYAQILNSPQDTQSVIVEKTKTIRFTQVYLPSFTILLSVALTVFLFFSSLKSGGAVYNWLVGDTIKSKHTFLGMLNLLPSQEVLIKKQLEVESISDQSSNHENKSEVTLEDKYQDKKSTSDNEKRYQEINVEDDDTIKSLAQLFDEKEKSIYGVKIGQTKLDTTPFLKKLKKYDDLNSFQGITQYQLNSNESNRFFDIKLESMNTKFPPIDIAHFMQTKFLYNDKGTLKAIIFVIDILDARESFPLYLKDFMRLGYEVIDSKIPYSLGDRYVVLEKNGQIVVINKPHVGNMDIAILSKSDFDKHKKSLVSKGIYL</sequence>
<evidence type="ECO:0000313" key="5">
    <source>
        <dbReference type="EMBL" id="RFC81603.1"/>
    </source>
</evidence>
<organism evidence="5 6">
    <name type="scientific">Acinetobacter sichuanensis</name>
    <dbReference type="NCBI Taxonomy" id="2136183"/>
    <lineage>
        <taxon>Bacteria</taxon>
        <taxon>Pseudomonadati</taxon>
        <taxon>Pseudomonadota</taxon>
        <taxon>Gammaproteobacteria</taxon>
        <taxon>Moraxellales</taxon>
        <taxon>Moraxellaceae</taxon>
        <taxon>Acinetobacter</taxon>
    </lineage>
</organism>
<gene>
    <name evidence="4" type="ORF">ACFODO_06075</name>
    <name evidence="5" type="ORF">C9E89_020940</name>
</gene>
<dbReference type="Pfam" id="PF08378">
    <property type="entry name" value="NERD"/>
    <property type="match status" value="1"/>
</dbReference>
<keyword evidence="7" id="KW-1185">Reference proteome</keyword>
<proteinExistence type="predicted"/>
<dbReference type="EMBL" id="JBHRSF010000009">
    <property type="protein sequence ID" value="MFC2994843.1"/>
    <property type="molecule type" value="Genomic_DNA"/>
</dbReference>
<evidence type="ECO:0000259" key="3">
    <source>
        <dbReference type="Pfam" id="PF08378"/>
    </source>
</evidence>
<dbReference type="OrthoDB" id="9763659at2"/>
<reference evidence="7" key="3">
    <citation type="journal article" date="2019" name="Int. J. Syst. Evol. Microbiol.">
        <title>The Global Catalogue of Microorganisms (GCM) 10K type strain sequencing project: providing services to taxonomists for standard genome sequencing and annotation.</title>
        <authorList>
            <consortium name="The Broad Institute Genomics Platform"/>
            <consortium name="The Broad Institute Genome Sequencing Center for Infectious Disease"/>
            <person name="Wu L."/>
            <person name="Ma J."/>
        </authorList>
    </citation>
    <scope>NUCLEOTIDE SEQUENCE [LARGE SCALE GENOMIC DNA]</scope>
    <source>
        <strain evidence="7">KCTC 62575</strain>
    </source>
</reference>
<dbReference type="InterPro" id="IPR011528">
    <property type="entry name" value="NERD"/>
</dbReference>
<reference evidence="5 6" key="2">
    <citation type="submission" date="2018-08" db="EMBL/GenBank/DDBJ databases">
        <title>The draft genome of Acinetobacter sichuanensis strain WCHAc060041.</title>
        <authorList>
            <person name="Qin J."/>
            <person name="Feng Y."/>
            <person name="Zong Z."/>
        </authorList>
    </citation>
    <scope>NUCLEOTIDE SEQUENCE [LARGE SCALE GENOMIC DNA]</scope>
    <source>
        <strain evidence="5 6">WCHAc060041</strain>
    </source>
</reference>
<dbReference type="Proteomes" id="UP001595455">
    <property type="component" value="Unassembled WGS sequence"/>
</dbReference>
<dbReference type="EMBL" id="PYIX02000073">
    <property type="protein sequence ID" value="RFC81603.1"/>
    <property type="molecule type" value="Genomic_DNA"/>
</dbReference>
<accession>A0A371YJF6</accession>
<reference evidence="4" key="4">
    <citation type="submission" date="2024-09" db="EMBL/GenBank/DDBJ databases">
        <authorList>
            <person name="Sun Q."/>
            <person name="Mori K."/>
        </authorList>
    </citation>
    <scope>NUCLEOTIDE SEQUENCE</scope>
    <source>
        <strain evidence="4">KCTC 62575</strain>
    </source>
</reference>
<dbReference type="RefSeq" id="WP_107010088.1">
    <property type="nucleotide sequence ID" value="NZ_JBHRSF010000009.1"/>
</dbReference>
<keyword evidence="2" id="KW-0472">Membrane</keyword>
<feature type="compositionally biased region" description="Basic and acidic residues" evidence="1">
    <location>
        <begin position="322"/>
        <end position="350"/>
    </location>
</feature>
<reference evidence="4" key="1">
    <citation type="journal article" date="2014" name="Int. J. Syst. Evol. Microbiol.">
        <title>Complete genome of a new Firmicutes species belonging to the dominant human colonic microbiota ('Ruminococcus bicirculans') reveals two chromosomes and a selective capacity to utilize plant glucans.</title>
        <authorList>
            <consortium name="NISC Comparative Sequencing Program"/>
            <person name="Wegmann U."/>
            <person name="Louis P."/>
            <person name="Goesmann A."/>
            <person name="Henrissat B."/>
            <person name="Duncan S.H."/>
            <person name="Flint H.J."/>
        </authorList>
    </citation>
    <scope>NUCLEOTIDE SEQUENCE</scope>
    <source>
        <strain evidence="4">KCTC 62575</strain>
    </source>
</reference>
<evidence type="ECO:0000256" key="1">
    <source>
        <dbReference type="SAM" id="MobiDB-lite"/>
    </source>
</evidence>